<evidence type="ECO:0000313" key="3">
    <source>
        <dbReference type="Proteomes" id="UP000030341"/>
    </source>
</evidence>
<dbReference type="RefSeq" id="WP_038639538.1">
    <property type="nucleotide sequence ID" value="NZ_CP009888.1"/>
</dbReference>
<dbReference type="STRING" id="1348114.OM33_05045"/>
<dbReference type="Pfam" id="PF19526">
    <property type="entry name" value="Slr4"/>
    <property type="match status" value="1"/>
</dbReference>
<dbReference type="HOGENOM" id="CLU_526633_0_0_6"/>
<proteinExistence type="predicted"/>
<dbReference type="EMBL" id="CP009888">
    <property type="protein sequence ID" value="AIY64586.1"/>
    <property type="molecule type" value="Genomic_DNA"/>
</dbReference>
<name>A0A0A7EEU5_9GAMM</name>
<gene>
    <name evidence="2" type="ORF">OM33_05045</name>
</gene>
<feature type="chain" id="PRO_5002028263" evidence="1">
    <location>
        <begin position="25"/>
        <end position="517"/>
    </location>
</feature>
<dbReference type="AlphaFoldDB" id="A0A0A7EEU5"/>
<protein>
    <submittedName>
        <fullName evidence="2">Uncharacterized protein</fullName>
    </submittedName>
</protein>
<dbReference type="KEGG" id="pseo:OM33_05045"/>
<dbReference type="Proteomes" id="UP000030341">
    <property type="component" value="Chromosome 1"/>
</dbReference>
<feature type="signal peptide" evidence="1">
    <location>
        <begin position="1"/>
        <end position="24"/>
    </location>
</feature>
<evidence type="ECO:0000313" key="2">
    <source>
        <dbReference type="EMBL" id="AIY64586.1"/>
    </source>
</evidence>
<organism evidence="2 3">
    <name type="scientific">Pseudoalteromonas piratica</name>
    <dbReference type="NCBI Taxonomy" id="1348114"/>
    <lineage>
        <taxon>Bacteria</taxon>
        <taxon>Pseudomonadati</taxon>
        <taxon>Pseudomonadota</taxon>
        <taxon>Gammaproteobacteria</taxon>
        <taxon>Alteromonadales</taxon>
        <taxon>Pseudoalteromonadaceae</taxon>
        <taxon>Pseudoalteromonas</taxon>
    </lineage>
</organism>
<keyword evidence="1" id="KW-0732">Signal</keyword>
<reference evidence="2 3" key="1">
    <citation type="submission" date="2014-11" db="EMBL/GenBank/DDBJ databases">
        <title>Complete Genome Sequence of Pseudoalteromonas sp. Strain OCN003 Isolated from Kaneohe Bay, Oahu, Hawaii.</title>
        <authorList>
            <person name="Beurmann S."/>
            <person name="Videau P."/>
            <person name="Ushijima B."/>
            <person name="Smith A.M."/>
            <person name="Aeby G.S."/>
            <person name="Callahan S.M."/>
            <person name="Belcaid M."/>
        </authorList>
    </citation>
    <scope>NUCLEOTIDE SEQUENCE [LARGE SCALE GENOMIC DNA]</scope>
    <source>
        <strain evidence="2 3">OCN003</strain>
    </source>
</reference>
<dbReference type="InterPro" id="IPR045689">
    <property type="entry name" value="Slr4"/>
</dbReference>
<keyword evidence="3" id="KW-1185">Reference proteome</keyword>
<evidence type="ECO:0000256" key="1">
    <source>
        <dbReference type="SAM" id="SignalP"/>
    </source>
</evidence>
<sequence length="517" mass="52977">MKLGKKSILASAIAGAMVSGAALATAPTTGPYVEVKNAADYPSWEVSSEKLAALSGDYQFEDNGTIGENNAALVYKTDIDLNDGDKITFNFGSTALLKGADFELVLADGTGTTIAGSEGSVYGVRISAVDTTNGVAEVKVRIANAGATGIPAGSILALVEAGTTGTSPGVNSDLGDLTLTAPGGTWTSSACVEVTATDVVGDSLPGATVGNTCVLEFSNQFGLDPASLTDLTAKIDVAQDRKTYVEQTTVPTADGEEAVANDVTGTLSSATYIISNSASLDDFITFDATDTVVYTFTDTSEWTAEDAPTFNGGALSTVTDSPELRTYTSTGGFASGTTELVYDVDGTTGTDTLAPHTVSAKAVINFTDGGSNDGLASVSIEGADLYNVGINGSTSKVASFTLNPSTSGFFSWVEIANESGDAADVEVDVVIEGMTYKAVKLGSVAGETVRTIGHAEIQTALEAAGATVNANAKVTLTFVVTAKEDKVQVSGMTKGPDGRTTLDVYYQDGNLDRKWRN</sequence>
<accession>A0A0A7EEU5</accession>